<dbReference type="EMBL" id="JYDQ01000034">
    <property type="protein sequence ID" value="KRY19534.1"/>
    <property type="molecule type" value="Genomic_DNA"/>
</dbReference>
<sequence length="71" mass="8451">MNRIVKITLWLLQQRDHYMAQLKALTGCNKQSYSRKVFTTLKNFLFKQQILTIFHSATISHLAKMLVDVYY</sequence>
<evidence type="ECO:0000313" key="2">
    <source>
        <dbReference type="Proteomes" id="UP000054783"/>
    </source>
</evidence>
<evidence type="ECO:0000313" key="1">
    <source>
        <dbReference type="EMBL" id="KRY19534.1"/>
    </source>
</evidence>
<accession>A0A0V1A4W8</accession>
<protein>
    <submittedName>
        <fullName evidence="1">Uncharacterized protein</fullName>
    </submittedName>
</protein>
<proteinExistence type="predicted"/>
<reference evidence="1 2" key="1">
    <citation type="submission" date="2015-01" db="EMBL/GenBank/DDBJ databases">
        <title>Evolution of Trichinella species and genotypes.</title>
        <authorList>
            <person name="Korhonen P.K."/>
            <person name="Edoardo P."/>
            <person name="Giuseppe L.R."/>
            <person name="Gasser R.B."/>
        </authorList>
    </citation>
    <scope>NUCLEOTIDE SEQUENCE [LARGE SCALE GENOMIC DNA]</scope>
    <source>
        <strain evidence="1">ISS2496</strain>
    </source>
</reference>
<gene>
    <name evidence="1" type="ORF">T12_2935</name>
</gene>
<keyword evidence="2" id="KW-1185">Reference proteome</keyword>
<organism evidence="1 2">
    <name type="scientific">Trichinella patagoniensis</name>
    <dbReference type="NCBI Taxonomy" id="990121"/>
    <lineage>
        <taxon>Eukaryota</taxon>
        <taxon>Metazoa</taxon>
        <taxon>Ecdysozoa</taxon>
        <taxon>Nematoda</taxon>
        <taxon>Enoplea</taxon>
        <taxon>Dorylaimia</taxon>
        <taxon>Trichinellida</taxon>
        <taxon>Trichinellidae</taxon>
        <taxon>Trichinella</taxon>
    </lineage>
</organism>
<comment type="caution">
    <text evidence="1">The sequence shown here is derived from an EMBL/GenBank/DDBJ whole genome shotgun (WGS) entry which is preliminary data.</text>
</comment>
<name>A0A0V1A4W8_9BILA</name>
<dbReference type="AlphaFoldDB" id="A0A0V1A4W8"/>
<dbReference type="Proteomes" id="UP000054783">
    <property type="component" value="Unassembled WGS sequence"/>
</dbReference>